<evidence type="ECO:0000256" key="1">
    <source>
        <dbReference type="SAM" id="MobiDB-lite"/>
    </source>
</evidence>
<dbReference type="Gene3D" id="3.30.420.10">
    <property type="entry name" value="Ribonuclease H-like superfamily/Ribonuclease H"/>
    <property type="match status" value="1"/>
</dbReference>
<comment type="caution">
    <text evidence="2">The sequence shown here is derived from an EMBL/GenBank/DDBJ whole genome shotgun (WGS) entry which is preliminary data.</text>
</comment>
<feature type="region of interest" description="Disordered" evidence="1">
    <location>
        <begin position="178"/>
        <end position="208"/>
    </location>
</feature>
<dbReference type="EMBL" id="JACVVK020000108">
    <property type="protein sequence ID" value="KAK7491960.1"/>
    <property type="molecule type" value="Genomic_DNA"/>
</dbReference>
<dbReference type="Proteomes" id="UP001519460">
    <property type="component" value="Unassembled WGS sequence"/>
</dbReference>
<dbReference type="InterPro" id="IPR036397">
    <property type="entry name" value="RNaseH_sf"/>
</dbReference>
<organism evidence="2 3">
    <name type="scientific">Batillaria attramentaria</name>
    <dbReference type="NCBI Taxonomy" id="370345"/>
    <lineage>
        <taxon>Eukaryota</taxon>
        <taxon>Metazoa</taxon>
        <taxon>Spiralia</taxon>
        <taxon>Lophotrochozoa</taxon>
        <taxon>Mollusca</taxon>
        <taxon>Gastropoda</taxon>
        <taxon>Caenogastropoda</taxon>
        <taxon>Sorbeoconcha</taxon>
        <taxon>Cerithioidea</taxon>
        <taxon>Batillariidae</taxon>
        <taxon>Batillaria</taxon>
    </lineage>
</organism>
<name>A0ABD0KXP7_9CAEN</name>
<gene>
    <name evidence="2" type="ORF">BaRGS_00016806</name>
</gene>
<protein>
    <submittedName>
        <fullName evidence="2">Uncharacterized protein</fullName>
    </submittedName>
</protein>
<reference evidence="2 3" key="1">
    <citation type="journal article" date="2023" name="Sci. Data">
        <title>Genome assembly of the Korean intertidal mud-creeper Batillaria attramentaria.</title>
        <authorList>
            <person name="Patra A.K."/>
            <person name="Ho P.T."/>
            <person name="Jun S."/>
            <person name="Lee S.J."/>
            <person name="Kim Y."/>
            <person name="Won Y.J."/>
        </authorList>
    </citation>
    <scope>NUCLEOTIDE SEQUENCE [LARGE SCALE GENOMIC DNA]</scope>
    <source>
        <strain evidence="2">Wonlab-2016</strain>
    </source>
</reference>
<evidence type="ECO:0000313" key="2">
    <source>
        <dbReference type="EMBL" id="KAK7491960.1"/>
    </source>
</evidence>
<dbReference type="PANTHER" id="PTHR38681:SF1">
    <property type="entry name" value="RETROVIRUS-RELATED POL POLYPROTEIN FROM TRANSPOSON 412-LIKE PROTEIN"/>
    <property type="match status" value="1"/>
</dbReference>
<keyword evidence="3" id="KW-1185">Reference proteome</keyword>
<accession>A0ABD0KXP7</accession>
<proteinExistence type="predicted"/>
<dbReference type="PANTHER" id="PTHR38681">
    <property type="entry name" value="RETROVIRUS-RELATED POL POLYPROTEIN FROM TRANSPOSON 412-LIKE PROTEIN-RELATED"/>
    <property type="match status" value="1"/>
</dbReference>
<sequence length="208" mass="23349">MVERFHRQLKAALKARTTTPGWFAELPMVLLGIRCSWRVDPGCSPAELVYGSTLRLPGEFLQPVDASTMEPDSMFLKHLQETMRTVLPPAPTFHGKQPVYVPSNLASTGFVYVRHDAHRHPLQRPYDGPYRITDANDKYYTVDIKGRSEKLSVDRLKTAFVTCTSEDQTTVYPAPGVQVLPPPTNQPSARKPVTTQSGRVSRLPSRFL</sequence>
<dbReference type="AlphaFoldDB" id="A0ABD0KXP7"/>
<evidence type="ECO:0000313" key="3">
    <source>
        <dbReference type="Proteomes" id="UP001519460"/>
    </source>
</evidence>